<dbReference type="AlphaFoldDB" id="A0A0R2C7V8"/>
<organism evidence="4 5">
    <name type="scientific">Lacticaseibacillus thailandensis DSM 22698 = JCM 13996</name>
    <dbReference type="NCBI Taxonomy" id="1423810"/>
    <lineage>
        <taxon>Bacteria</taxon>
        <taxon>Bacillati</taxon>
        <taxon>Bacillota</taxon>
        <taxon>Bacilli</taxon>
        <taxon>Lactobacillales</taxon>
        <taxon>Lactobacillaceae</taxon>
        <taxon>Lacticaseibacillus</taxon>
    </lineage>
</organism>
<keyword evidence="2" id="KW-0808">Transferase</keyword>
<evidence type="ECO:0000256" key="1">
    <source>
        <dbReference type="ARBA" id="ARBA00007274"/>
    </source>
</evidence>
<dbReference type="STRING" id="1423810.FD19_GL000971"/>
<comment type="similarity">
    <text evidence="1">Belongs to the transferase hexapeptide repeat family.</text>
</comment>
<dbReference type="PATRIC" id="fig|1423810.4.peg.995"/>
<dbReference type="SMART" id="SM01266">
    <property type="entry name" value="Mac"/>
    <property type="match status" value="1"/>
</dbReference>
<dbReference type="EMBL" id="AYZK01000002">
    <property type="protein sequence ID" value="KRM87466.1"/>
    <property type="molecule type" value="Genomic_DNA"/>
</dbReference>
<protein>
    <recommendedName>
        <fullName evidence="3">Maltose/galactoside acetyltransferase domain-containing protein</fullName>
    </recommendedName>
</protein>
<gene>
    <name evidence="4" type="ORF">FD19_GL000971</name>
</gene>
<keyword evidence="5" id="KW-1185">Reference proteome</keyword>
<name>A0A0R2C7V8_9LACO</name>
<dbReference type="Proteomes" id="UP000051789">
    <property type="component" value="Unassembled WGS sequence"/>
</dbReference>
<evidence type="ECO:0000256" key="2">
    <source>
        <dbReference type="ARBA" id="ARBA00022679"/>
    </source>
</evidence>
<dbReference type="Pfam" id="PF12464">
    <property type="entry name" value="Mac"/>
    <property type="match status" value="1"/>
</dbReference>
<evidence type="ECO:0000313" key="5">
    <source>
        <dbReference type="Proteomes" id="UP000051789"/>
    </source>
</evidence>
<evidence type="ECO:0000313" key="4">
    <source>
        <dbReference type="EMBL" id="KRM87466.1"/>
    </source>
</evidence>
<reference evidence="4 5" key="1">
    <citation type="journal article" date="2015" name="Genome Announc.">
        <title>Expanding the biotechnology potential of lactobacilli through comparative genomics of 213 strains and associated genera.</title>
        <authorList>
            <person name="Sun Z."/>
            <person name="Harris H.M."/>
            <person name="McCann A."/>
            <person name="Guo C."/>
            <person name="Argimon S."/>
            <person name="Zhang W."/>
            <person name="Yang X."/>
            <person name="Jeffery I.B."/>
            <person name="Cooney J.C."/>
            <person name="Kagawa T.F."/>
            <person name="Liu W."/>
            <person name="Song Y."/>
            <person name="Salvetti E."/>
            <person name="Wrobel A."/>
            <person name="Rasinkangas P."/>
            <person name="Parkhill J."/>
            <person name="Rea M.C."/>
            <person name="O'Sullivan O."/>
            <person name="Ritari J."/>
            <person name="Douillard F.P."/>
            <person name="Paul Ross R."/>
            <person name="Yang R."/>
            <person name="Briner A.E."/>
            <person name="Felis G.E."/>
            <person name="de Vos W.M."/>
            <person name="Barrangou R."/>
            <person name="Klaenhammer T.R."/>
            <person name="Caufield P.W."/>
            <person name="Cui Y."/>
            <person name="Zhang H."/>
            <person name="O'Toole P.W."/>
        </authorList>
    </citation>
    <scope>NUCLEOTIDE SEQUENCE [LARGE SCALE GENOMIC DNA]</scope>
    <source>
        <strain evidence="4 5">DSM 22698</strain>
    </source>
</reference>
<feature type="domain" description="Maltose/galactoside acetyltransferase" evidence="3">
    <location>
        <begin position="5"/>
        <end position="59"/>
    </location>
</feature>
<comment type="caution">
    <text evidence="4">The sequence shown here is derived from an EMBL/GenBank/DDBJ whole genome shotgun (WGS) entry which is preliminary data.</text>
</comment>
<proteinExistence type="inferred from homology"/>
<sequence>MPSELDKLRAGEWFCFTDAEVAARKAHAAKLCQEFNAIPATEPKKQTKKMQEILGSYGPNLSVPAKPIRQLSEE</sequence>
<evidence type="ECO:0000259" key="3">
    <source>
        <dbReference type="SMART" id="SM01266"/>
    </source>
</evidence>
<dbReference type="GO" id="GO:0016407">
    <property type="term" value="F:acetyltransferase activity"/>
    <property type="evidence" value="ECO:0007669"/>
    <property type="project" value="InterPro"/>
</dbReference>
<dbReference type="InterPro" id="IPR024688">
    <property type="entry name" value="Mac_dom"/>
</dbReference>
<accession>A0A0R2C7V8</accession>